<reference evidence="2 3" key="1">
    <citation type="submission" date="2024-06" db="EMBL/GenBank/DDBJ databases">
        <title>Genetic profile and toxigenic potential of Bacillus cereus isolates from a Norwegian ice cream production plant,.</title>
        <authorList>
            <person name="Lindback T."/>
            <person name="Llarena A.-K."/>
            <person name="O'Sullivan K."/>
            <person name="Monshaugen M."/>
            <person name="Holmemo C.W."/>
            <person name="Aspholm M."/>
        </authorList>
    </citation>
    <scope>NUCLEOTIDE SEQUENCE [LARGE SCALE GENOMIC DNA]</scope>
    <source>
        <strain evidence="2 3">NVH-YM330</strain>
    </source>
</reference>
<name>A0ABV4S3M8_9BACI</name>
<dbReference type="RefSeq" id="WP_001068485.1">
    <property type="nucleotide sequence ID" value="NZ_FMBJ01000016.1"/>
</dbReference>
<evidence type="ECO:0000256" key="1">
    <source>
        <dbReference type="SAM" id="Phobius"/>
    </source>
</evidence>
<evidence type="ECO:0000313" key="2">
    <source>
        <dbReference type="EMBL" id="MFA2795068.1"/>
    </source>
</evidence>
<feature type="transmembrane region" description="Helical" evidence="1">
    <location>
        <begin position="12"/>
        <end position="37"/>
    </location>
</feature>
<evidence type="ECO:0000313" key="3">
    <source>
        <dbReference type="Proteomes" id="UP001571110"/>
    </source>
</evidence>
<keyword evidence="1" id="KW-0812">Transmembrane</keyword>
<protein>
    <submittedName>
        <fullName evidence="2">Uncharacterized protein</fullName>
    </submittedName>
</protein>
<proteinExistence type="predicted"/>
<sequence>MNPKVKEAHENYIGNLFTLGGSTFFVIGFFIAAGAAYKTYKRLSNKELQE</sequence>
<dbReference type="Proteomes" id="UP001571110">
    <property type="component" value="Unassembled WGS sequence"/>
</dbReference>
<keyword evidence="1" id="KW-0472">Membrane</keyword>
<organism evidence="2 3">
    <name type="scientific">Bacillus mobilis</name>
    <dbReference type="NCBI Taxonomy" id="2026190"/>
    <lineage>
        <taxon>Bacteria</taxon>
        <taxon>Bacillati</taxon>
        <taxon>Bacillota</taxon>
        <taxon>Bacilli</taxon>
        <taxon>Bacillales</taxon>
        <taxon>Bacillaceae</taxon>
        <taxon>Bacillus</taxon>
        <taxon>Bacillus cereus group</taxon>
    </lineage>
</organism>
<gene>
    <name evidence="2" type="ORF">AB1I70_27725</name>
</gene>
<comment type="caution">
    <text evidence="2">The sequence shown here is derived from an EMBL/GenBank/DDBJ whole genome shotgun (WGS) entry which is preliminary data.</text>
</comment>
<keyword evidence="3" id="KW-1185">Reference proteome</keyword>
<dbReference type="EMBL" id="JBFDTY010000015">
    <property type="protein sequence ID" value="MFA2795068.1"/>
    <property type="molecule type" value="Genomic_DNA"/>
</dbReference>
<accession>A0ABV4S3M8</accession>
<keyword evidence="1" id="KW-1133">Transmembrane helix</keyword>